<feature type="domain" description="PASTA" evidence="14">
    <location>
        <begin position="380"/>
        <end position="450"/>
    </location>
</feature>
<comment type="caution">
    <text evidence="15">The sequence shown here is derived from an EMBL/GenBank/DDBJ whole genome shotgun (WGS) entry which is preliminary data.</text>
</comment>
<sequence length="450" mass="47772">MTLEQVAERGRRIVGGRYAVREELGRGGMAEVHLADDLRLDRTVAVKTLRPELAGDPTYRARFLREAQSVASLNHPGIVAVYDTGEDGEPGFGLPYIVMEYVEGRTLLDLVRSGPRPTPRQALELTAGVLDALGHAHRSGIVHRDIKPANVMVTADGTVKVMDFGIARPLGVSGATLTQTSMVIGTAEYLSPEQARGQTVDARSDLYSTGCLLYELLTGGSPFTDDTPLAVAYKHLGEEPEPPSARASGLTSACDSVVLTALTKDRDRRYGSAEEMRAAVEQALRALDAPETQASPVHEREVHEREVHEREVHEREETAGAETETETARIAEAPRRTSRRLWPVVAVLAGILAVVGAGAYIATAPGTAFGSGFGSGFGSRSATVQVPDLAGKTVVQARTAAFAAGLHVVRAGMGDCAATGTGLVRRVCAQIPVSGSRLARGSTIRLLLTP</sequence>
<dbReference type="InterPro" id="IPR008271">
    <property type="entry name" value="Ser/Thr_kinase_AS"/>
</dbReference>
<keyword evidence="12" id="KW-0812">Transmembrane</keyword>
<evidence type="ECO:0000256" key="5">
    <source>
        <dbReference type="ARBA" id="ARBA00022741"/>
    </source>
</evidence>
<evidence type="ECO:0000256" key="10">
    <source>
        <dbReference type="PROSITE-ProRule" id="PRU10141"/>
    </source>
</evidence>
<dbReference type="PROSITE" id="PS50011">
    <property type="entry name" value="PROTEIN_KINASE_DOM"/>
    <property type="match status" value="1"/>
</dbReference>
<dbReference type="PANTHER" id="PTHR43289">
    <property type="entry name" value="MITOGEN-ACTIVATED PROTEIN KINASE KINASE KINASE 20-RELATED"/>
    <property type="match status" value="1"/>
</dbReference>
<evidence type="ECO:0000256" key="4">
    <source>
        <dbReference type="ARBA" id="ARBA00022737"/>
    </source>
</evidence>
<dbReference type="CDD" id="cd14014">
    <property type="entry name" value="STKc_PknB_like"/>
    <property type="match status" value="1"/>
</dbReference>
<keyword evidence="5 10" id="KW-0547">Nucleotide-binding</keyword>
<keyword evidence="3" id="KW-0808">Transferase</keyword>
<dbReference type="NCBIfam" id="NF033483">
    <property type="entry name" value="PknB_PASTA_kin"/>
    <property type="match status" value="1"/>
</dbReference>
<dbReference type="Pfam" id="PF03793">
    <property type="entry name" value="PASTA"/>
    <property type="match status" value="1"/>
</dbReference>
<dbReference type="EC" id="2.7.11.1" evidence="1"/>
<protein>
    <recommendedName>
        <fullName evidence="1">non-specific serine/threonine protein kinase</fullName>
        <ecNumber evidence="1">2.7.11.1</ecNumber>
    </recommendedName>
</protein>
<organism evidence="15 16">
    <name type="scientific">Streptomyces humicola</name>
    <dbReference type="NCBI Taxonomy" id="2953240"/>
    <lineage>
        <taxon>Bacteria</taxon>
        <taxon>Bacillati</taxon>
        <taxon>Actinomycetota</taxon>
        <taxon>Actinomycetes</taxon>
        <taxon>Kitasatosporales</taxon>
        <taxon>Streptomycetaceae</taxon>
        <taxon>Streptomyces</taxon>
    </lineage>
</organism>
<feature type="domain" description="Protein kinase" evidence="13">
    <location>
        <begin position="18"/>
        <end position="284"/>
    </location>
</feature>
<evidence type="ECO:0000256" key="7">
    <source>
        <dbReference type="ARBA" id="ARBA00022840"/>
    </source>
</evidence>
<comment type="catalytic activity">
    <reaction evidence="8">
        <text>L-threonyl-[protein] + ATP = O-phospho-L-threonyl-[protein] + ADP + H(+)</text>
        <dbReference type="Rhea" id="RHEA:46608"/>
        <dbReference type="Rhea" id="RHEA-COMP:11060"/>
        <dbReference type="Rhea" id="RHEA-COMP:11605"/>
        <dbReference type="ChEBI" id="CHEBI:15378"/>
        <dbReference type="ChEBI" id="CHEBI:30013"/>
        <dbReference type="ChEBI" id="CHEBI:30616"/>
        <dbReference type="ChEBI" id="CHEBI:61977"/>
        <dbReference type="ChEBI" id="CHEBI:456216"/>
        <dbReference type="EC" id="2.7.11.1"/>
    </reaction>
</comment>
<evidence type="ECO:0000256" key="1">
    <source>
        <dbReference type="ARBA" id="ARBA00012513"/>
    </source>
</evidence>
<feature type="region of interest" description="Disordered" evidence="11">
    <location>
        <begin position="291"/>
        <end position="327"/>
    </location>
</feature>
<gene>
    <name evidence="15" type="primary">pknB</name>
    <name evidence="15" type="ORF">NGB36_14130</name>
</gene>
<dbReference type="PROSITE" id="PS51178">
    <property type="entry name" value="PASTA"/>
    <property type="match status" value="1"/>
</dbReference>
<evidence type="ECO:0000256" key="11">
    <source>
        <dbReference type="SAM" id="MobiDB-lite"/>
    </source>
</evidence>
<dbReference type="Gene3D" id="1.10.510.10">
    <property type="entry name" value="Transferase(Phosphotransferase) domain 1"/>
    <property type="match status" value="1"/>
</dbReference>
<dbReference type="Pfam" id="PF00069">
    <property type="entry name" value="Pkinase"/>
    <property type="match status" value="1"/>
</dbReference>
<proteinExistence type="predicted"/>
<dbReference type="InterPro" id="IPR005543">
    <property type="entry name" value="PASTA_dom"/>
</dbReference>
<dbReference type="InterPro" id="IPR011009">
    <property type="entry name" value="Kinase-like_dom_sf"/>
</dbReference>
<dbReference type="SUPFAM" id="SSF56112">
    <property type="entry name" value="Protein kinase-like (PK-like)"/>
    <property type="match status" value="1"/>
</dbReference>
<dbReference type="Gene3D" id="3.30.200.20">
    <property type="entry name" value="Phosphorylase Kinase, domain 1"/>
    <property type="match status" value="1"/>
</dbReference>
<dbReference type="PROSITE" id="PS00107">
    <property type="entry name" value="PROTEIN_KINASE_ATP"/>
    <property type="match status" value="1"/>
</dbReference>
<dbReference type="PROSITE" id="PS00108">
    <property type="entry name" value="PROTEIN_KINASE_ST"/>
    <property type="match status" value="1"/>
</dbReference>
<keyword evidence="12" id="KW-1133">Transmembrane helix</keyword>
<keyword evidence="16" id="KW-1185">Reference proteome</keyword>
<feature type="compositionally biased region" description="Basic and acidic residues" evidence="11">
    <location>
        <begin position="297"/>
        <end position="318"/>
    </location>
</feature>
<evidence type="ECO:0000256" key="6">
    <source>
        <dbReference type="ARBA" id="ARBA00022777"/>
    </source>
</evidence>
<name>A0ABT1PXJ4_9ACTN</name>
<dbReference type="PANTHER" id="PTHR43289:SF6">
    <property type="entry name" value="SERINE_THREONINE-PROTEIN KINASE NEKL-3"/>
    <property type="match status" value="1"/>
</dbReference>
<evidence type="ECO:0000259" key="14">
    <source>
        <dbReference type="PROSITE" id="PS51178"/>
    </source>
</evidence>
<dbReference type="RefSeq" id="WP_255920618.1">
    <property type="nucleotide sequence ID" value="NZ_JANFNG010000009.1"/>
</dbReference>
<dbReference type="InterPro" id="IPR017441">
    <property type="entry name" value="Protein_kinase_ATP_BS"/>
</dbReference>
<feature type="binding site" evidence="10">
    <location>
        <position position="47"/>
    </location>
    <ligand>
        <name>ATP</name>
        <dbReference type="ChEBI" id="CHEBI:30616"/>
    </ligand>
</feature>
<dbReference type="InterPro" id="IPR000719">
    <property type="entry name" value="Prot_kinase_dom"/>
</dbReference>
<reference evidence="15" key="1">
    <citation type="submission" date="2022-06" db="EMBL/GenBank/DDBJ databases">
        <title>Draft genome sequence of Streptomyces sp. RB6PN25 isolated from peat swamp forest in Thailand.</title>
        <authorList>
            <person name="Duangmal K."/>
            <person name="Klaysubun C."/>
        </authorList>
    </citation>
    <scope>NUCLEOTIDE SEQUENCE</scope>
    <source>
        <strain evidence="15">RB6PN25</strain>
    </source>
</reference>
<keyword evidence="6 15" id="KW-0418">Kinase</keyword>
<keyword evidence="4" id="KW-0677">Repeat</keyword>
<dbReference type="Proteomes" id="UP001057702">
    <property type="component" value="Unassembled WGS sequence"/>
</dbReference>
<dbReference type="Gene3D" id="3.30.10.20">
    <property type="match status" value="1"/>
</dbReference>
<keyword evidence="12" id="KW-0472">Membrane</keyword>
<evidence type="ECO:0000256" key="3">
    <source>
        <dbReference type="ARBA" id="ARBA00022679"/>
    </source>
</evidence>
<keyword evidence="2" id="KW-0723">Serine/threonine-protein kinase</keyword>
<evidence type="ECO:0000256" key="12">
    <source>
        <dbReference type="SAM" id="Phobius"/>
    </source>
</evidence>
<dbReference type="SMART" id="SM00220">
    <property type="entry name" value="S_TKc"/>
    <property type="match status" value="1"/>
</dbReference>
<evidence type="ECO:0000313" key="15">
    <source>
        <dbReference type="EMBL" id="MCQ4081715.1"/>
    </source>
</evidence>
<evidence type="ECO:0000256" key="8">
    <source>
        <dbReference type="ARBA" id="ARBA00047899"/>
    </source>
</evidence>
<keyword evidence="7 10" id="KW-0067">ATP-binding</keyword>
<comment type="catalytic activity">
    <reaction evidence="9">
        <text>L-seryl-[protein] + ATP = O-phospho-L-seryl-[protein] + ADP + H(+)</text>
        <dbReference type="Rhea" id="RHEA:17989"/>
        <dbReference type="Rhea" id="RHEA-COMP:9863"/>
        <dbReference type="Rhea" id="RHEA-COMP:11604"/>
        <dbReference type="ChEBI" id="CHEBI:15378"/>
        <dbReference type="ChEBI" id="CHEBI:29999"/>
        <dbReference type="ChEBI" id="CHEBI:30616"/>
        <dbReference type="ChEBI" id="CHEBI:83421"/>
        <dbReference type="ChEBI" id="CHEBI:456216"/>
        <dbReference type="EC" id="2.7.11.1"/>
    </reaction>
</comment>
<dbReference type="GO" id="GO:0016301">
    <property type="term" value="F:kinase activity"/>
    <property type="evidence" value="ECO:0007669"/>
    <property type="project" value="UniProtKB-KW"/>
</dbReference>
<feature type="transmembrane region" description="Helical" evidence="12">
    <location>
        <begin position="341"/>
        <end position="362"/>
    </location>
</feature>
<dbReference type="EMBL" id="JANFNG010000009">
    <property type="protein sequence ID" value="MCQ4081715.1"/>
    <property type="molecule type" value="Genomic_DNA"/>
</dbReference>
<dbReference type="SMART" id="SM00740">
    <property type="entry name" value="PASTA"/>
    <property type="match status" value="1"/>
</dbReference>
<evidence type="ECO:0000313" key="16">
    <source>
        <dbReference type="Proteomes" id="UP001057702"/>
    </source>
</evidence>
<accession>A0ABT1PXJ4</accession>
<evidence type="ECO:0000256" key="2">
    <source>
        <dbReference type="ARBA" id="ARBA00022527"/>
    </source>
</evidence>
<evidence type="ECO:0000256" key="9">
    <source>
        <dbReference type="ARBA" id="ARBA00048679"/>
    </source>
</evidence>
<evidence type="ECO:0000259" key="13">
    <source>
        <dbReference type="PROSITE" id="PS50011"/>
    </source>
</evidence>